<dbReference type="InterPro" id="IPR029068">
    <property type="entry name" value="Glyas_Bleomycin-R_OHBP_Dase"/>
</dbReference>
<evidence type="ECO:0000313" key="2">
    <source>
        <dbReference type="EMBL" id="SDR66389.1"/>
    </source>
</evidence>
<protein>
    <submittedName>
        <fullName evidence="2">PhnB protein</fullName>
    </submittedName>
</protein>
<dbReference type="CDD" id="cd06588">
    <property type="entry name" value="PhnB_like"/>
    <property type="match status" value="1"/>
</dbReference>
<accession>A0A1H1KXH1</accession>
<reference evidence="2 3" key="1">
    <citation type="submission" date="2016-10" db="EMBL/GenBank/DDBJ databases">
        <authorList>
            <person name="Varghese N."/>
            <person name="Submissions S."/>
        </authorList>
    </citation>
    <scope>NUCLEOTIDE SEQUENCE [LARGE SCALE GENOMIC DNA]</scope>
    <source>
        <strain evidence="2 3">Mar_2010_102</strain>
    </source>
</reference>
<evidence type="ECO:0000313" key="3">
    <source>
        <dbReference type="Proteomes" id="UP000198858"/>
    </source>
</evidence>
<organism evidence="2 3">
    <name type="scientific">Christiangramia echinicola</name>
    <dbReference type="NCBI Taxonomy" id="279359"/>
    <lineage>
        <taxon>Bacteria</taxon>
        <taxon>Pseudomonadati</taxon>
        <taxon>Bacteroidota</taxon>
        <taxon>Flavobacteriia</taxon>
        <taxon>Flavobacteriales</taxon>
        <taxon>Flavobacteriaceae</taxon>
        <taxon>Christiangramia</taxon>
    </lineage>
</organism>
<proteinExistence type="predicted"/>
<evidence type="ECO:0000259" key="1">
    <source>
        <dbReference type="Pfam" id="PF00903"/>
    </source>
</evidence>
<keyword evidence="3" id="KW-1185">Reference proteome</keyword>
<dbReference type="EMBL" id="LT629745">
    <property type="protein sequence ID" value="SDR66389.1"/>
    <property type="molecule type" value="Genomic_DNA"/>
</dbReference>
<dbReference type="InterPro" id="IPR028973">
    <property type="entry name" value="PhnB-like"/>
</dbReference>
<dbReference type="PANTHER" id="PTHR33990">
    <property type="entry name" value="PROTEIN YJDN-RELATED"/>
    <property type="match status" value="1"/>
</dbReference>
<feature type="domain" description="Glyoxalase/fosfomycin resistance/dioxygenase" evidence="1">
    <location>
        <begin position="10"/>
        <end position="138"/>
    </location>
</feature>
<dbReference type="Pfam" id="PF00903">
    <property type="entry name" value="Glyoxalase"/>
    <property type="match status" value="1"/>
</dbReference>
<name>A0A1H1KXH1_9FLAO</name>
<dbReference type="PANTHER" id="PTHR33990:SF1">
    <property type="entry name" value="PROTEIN YJDN"/>
    <property type="match status" value="1"/>
</dbReference>
<dbReference type="InterPro" id="IPR004360">
    <property type="entry name" value="Glyas_Fos-R_dOase_dom"/>
</dbReference>
<dbReference type="Gene3D" id="3.10.180.10">
    <property type="entry name" value="2,3-Dihydroxybiphenyl 1,2-Dioxygenase, domain 1"/>
    <property type="match status" value="1"/>
</dbReference>
<dbReference type="AlphaFoldDB" id="A0A1H1KXH1"/>
<dbReference type="Proteomes" id="UP000198858">
    <property type="component" value="Chromosome I"/>
</dbReference>
<dbReference type="STRING" id="1250231.SAMN04488552_0279"/>
<dbReference type="RefSeq" id="WP_089660994.1">
    <property type="nucleotide sequence ID" value="NZ_LT629745.1"/>
</dbReference>
<gene>
    <name evidence="2" type="ORF">SAMN04488552_0279</name>
</gene>
<dbReference type="SUPFAM" id="SSF54593">
    <property type="entry name" value="Glyoxalase/Bleomycin resistance protein/Dihydroxybiphenyl dioxygenase"/>
    <property type="match status" value="1"/>
</dbReference>
<sequence length="147" mass="16913">MKTTVNIYLTFNGNCREAFEFYRSVFGGTFPHVSTFEEMPPQEGMPPIKEEEKDKIMHMSLPISKETLLMGSDTSGEWAKGFKQGNNFSISVNTGDKDEANRIFKELSKGGEIMMPMSKTFWGSYFGMFTDKFRINWMVSFDENLHN</sequence>